<keyword evidence="1" id="KW-0472">Membrane</keyword>
<dbReference type="SUPFAM" id="SSF53448">
    <property type="entry name" value="Nucleotide-diphospho-sugar transferases"/>
    <property type="match status" value="1"/>
</dbReference>
<evidence type="ECO:0000259" key="2">
    <source>
        <dbReference type="Pfam" id="PF00535"/>
    </source>
</evidence>
<dbReference type="Pfam" id="PF00535">
    <property type="entry name" value="Glycos_transf_2"/>
    <property type="match status" value="1"/>
</dbReference>
<name>A0ABS6RTJ9_9BACT</name>
<dbReference type="InterPro" id="IPR050256">
    <property type="entry name" value="Glycosyltransferase_2"/>
</dbReference>
<keyword evidence="1" id="KW-1133">Transmembrane helix</keyword>
<dbReference type="Gene3D" id="3.90.550.10">
    <property type="entry name" value="Spore Coat Polysaccharide Biosynthesis Protein SpsA, Chain A"/>
    <property type="match status" value="1"/>
</dbReference>
<evidence type="ECO:0000313" key="3">
    <source>
        <dbReference type="EMBL" id="MBV6339960.1"/>
    </source>
</evidence>
<dbReference type="PANTHER" id="PTHR48090:SF6">
    <property type="entry name" value="SLR5056 PROTEIN"/>
    <property type="match status" value="1"/>
</dbReference>
<keyword evidence="1" id="KW-0812">Transmembrane</keyword>
<organism evidence="3 4">
    <name type="scientific">Candidatus Magnetobacterium casense</name>
    <dbReference type="NCBI Taxonomy" id="1455061"/>
    <lineage>
        <taxon>Bacteria</taxon>
        <taxon>Pseudomonadati</taxon>
        <taxon>Nitrospirota</taxon>
        <taxon>Thermodesulfovibrionia</taxon>
        <taxon>Thermodesulfovibrionales</taxon>
        <taxon>Candidatus Magnetobacteriaceae</taxon>
        <taxon>Candidatus Magnetobacterium</taxon>
    </lineage>
</organism>
<dbReference type="CDD" id="cd04179">
    <property type="entry name" value="DPM_DPG-synthase_like"/>
    <property type="match status" value="1"/>
</dbReference>
<dbReference type="RefSeq" id="WP_218250580.1">
    <property type="nucleotide sequence ID" value="NZ_JABXWD010000001.1"/>
</dbReference>
<comment type="caution">
    <text evidence="3">The sequence shown here is derived from an EMBL/GenBank/DDBJ whole genome shotgun (WGS) entry which is preliminary data.</text>
</comment>
<feature type="transmembrane region" description="Helical" evidence="1">
    <location>
        <begin position="284"/>
        <end position="304"/>
    </location>
</feature>
<feature type="domain" description="Glycosyltransferase 2-like" evidence="2">
    <location>
        <begin position="6"/>
        <end position="172"/>
    </location>
</feature>
<dbReference type="Proteomes" id="UP001196980">
    <property type="component" value="Unassembled WGS sequence"/>
</dbReference>
<dbReference type="InterPro" id="IPR001173">
    <property type="entry name" value="Glyco_trans_2-like"/>
</dbReference>
<keyword evidence="4" id="KW-1185">Reference proteome</keyword>
<dbReference type="PANTHER" id="PTHR48090">
    <property type="entry name" value="UNDECAPRENYL-PHOSPHATE 4-DEOXY-4-FORMAMIDO-L-ARABINOSE TRANSFERASE-RELATED"/>
    <property type="match status" value="1"/>
</dbReference>
<protein>
    <submittedName>
        <fullName evidence="3">Glycosyltransferase family 2 protein</fullName>
    </submittedName>
</protein>
<dbReference type="EMBL" id="JABXWD010000001">
    <property type="protein sequence ID" value="MBV6339960.1"/>
    <property type="molecule type" value="Genomic_DNA"/>
</dbReference>
<sequence length="314" mass="34783">MLKTAVVIPAYKVADKIEGVIRSVPASIGTIIVVDDKCPQHSGDVAAATEGVDKDRLLILYNDVNMGVGGAVISGLKKAIELGCDVIVKMDGDGQMDAAYINELIAPLLKGQADYTKGNRFMNFTALKAMPKVRLFGNSVLSFLLKISSGYWNIIDPTNGYTAIHRRAVEKLNLEQIARRYFFESDMLINLNIINAVVMDIDIPARYGDEESSLSILRTSLEFPPRLLRGLIRRIFFKYFLYDFNMVSIYIIIGLPMFVFGIVFGVMEWMDSLINATVKTSGTIMLVALPIIVSFQMLLQAIAIDIASVPKKNK</sequence>
<dbReference type="InterPro" id="IPR029044">
    <property type="entry name" value="Nucleotide-diphossugar_trans"/>
</dbReference>
<evidence type="ECO:0000256" key="1">
    <source>
        <dbReference type="SAM" id="Phobius"/>
    </source>
</evidence>
<accession>A0ABS6RTJ9</accession>
<proteinExistence type="predicted"/>
<reference evidence="3 4" key="1">
    <citation type="journal article" date="2020" name="J Geophys Res Biogeosci">
        <title>Magnetotaxis as an Adaptation to Enable Bacterial Shuttling of Microbial Sulfur and Sulfur Cycling Across Aquatic Oxic#Anoxic Interfaces.</title>
        <authorList>
            <person name="Li J."/>
            <person name="Liu P."/>
            <person name="Wang J."/>
            <person name="Roberts A.P."/>
            <person name="Pan Y."/>
        </authorList>
    </citation>
    <scope>NUCLEOTIDE SEQUENCE [LARGE SCALE GENOMIC DNA]</scope>
    <source>
        <strain evidence="3 4">MYR-1_YQ</strain>
    </source>
</reference>
<gene>
    <name evidence="3" type="ORF">HWQ67_00015</name>
</gene>
<feature type="transmembrane region" description="Helical" evidence="1">
    <location>
        <begin position="239"/>
        <end position="264"/>
    </location>
</feature>
<evidence type="ECO:0000313" key="4">
    <source>
        <dbReference type="Proteomes" id="UP001196980"/>
    </source>
</evidence>